<keyword evidence="2" id="KW-1185">Reference proteome</keyword>
<protein>
    <submittedName>
        <fullName evidence="1">Uncharacterized protein</fullName>
    </submittedName>
</protein>
<gene>
    <name evidence="1" type="ORF">BDM02DRAFT_3116967</name>
</gene>
<name>A0ACB6ZD74_THEGA</name>
<reference evidence="1" key="1">
    <citation type="submission" date="2019-10" db="EMBL/GenBank/DDBJ databases">
        <authorList>
            <consortium name="DOE Joint Genome Institute"/>
            <person name="Kuo A."/>
            <person name="Miyauchi S."/>
            <person name="Kiss E."/>
            <person name="Drula E."/>
            <person name="Kohler A."/>
            <person name="Sanchez-Garcia M."/>
            <person name="Andreopoulos B."/>
            <person name="Barry K.W."/>
            <person name="Bonito G."/>
            <person name="Buee M."/>
            <person name="Carver A."/>
            <person name="Chen C."/>
            <person name="Cichocki N."/>
            <person name="Clum A."/>
            <person name="Culley D."/>
            <person name="Crous P.W."/>
            <person name="Fauchery L."/>
            <person name="Girlanda M."/>
            <person name="Hayes R."/>
            <person name="Keri Z."/>
            <person name="Labutti K."/>
            <person name="Lipzen A."/>
            <person name="Lombard V."/>
            <person name="Magnuson J."/>
            <person name="Maillard F."/>
            <person name="Morin E."/>
            <person name="Murat C."/>
            <person name="Nolan M."/>
            <person name="Ohm R."/>
            <person name="Pangilinan J."/>
            <person name="Pereira M."/>
            <person name="Perotto S."/>
            <person name="Peter M."/>
            <person name="Riley R."/>
            <person name="Sitrit Y."/>
            <person name="Stielow B."/>
            <person name="Szollosi G."/>
            <person name="Zifcakova L."/>
            <person name="Stursova M."/>
            <person name="Spatafora J.W."/>
            <person name="Tedersoo L."/>
            <person name="Vaario L.-M."/>
            <person name="Yamada A."/>
            <person name="Yan M."/>
            <person name="Wang P."/>
            <person name="Xu J."/>
            <person name="Bruns T."/>
            <person name="Baldrian P."/>
            <person name="Vilgalys R."/>
            <person name="Henrissat B."/>
            <person name="Grigoriev I.V."/>
            <person name="Hibbett D."/>
            <person name="Nagy L.G."/>
            <person name="Martin F.M."/>
        </authorList>
    </citation>
    <scope>NUCLEOTIDE SEQUENCE</scope>
    <source>
        <strain evidence="1">P2</strain>
    </source>
</reference>
<evidence type="ECO:0000313" key="2">
    <source>
        <dbReference type="Proteomes" id="UP000886501"/>
    </source>
</evidence>
<sequence>MAHRLQTQIQNHSHSASPSAPSPTDDKANYDDLFDEYGTDYNKNPSHKTYTIQSPILAHASTPQHRRGPSFPLSNQSQSSLPHKPTWDYPPSSSALVAEKEPSRPFWQKILPDSLYCRLYVLTVVIQTIIDLAIEGELLVRFHQAGLGLGNDTASASRKMNVYLGIFVLAHVFQMVMALDAVYNRNTLQVFCLTAFNLSFMIYSIIQIGEIREIGGVLSQQAGISDIPINVLTTIIPCVIAAAELAYIGLGWKIYTEFGWQVYKFLGANRQIKKMYAHFQVFECLVKFDVFFWVAFCVQLIWLVLQKQDWEYYVTVAALPLSIIVLVEGNLAARHENKWMMCTFISGCFGALVYFVYKLGKVITRRNDEFALAWKSLTIFSVLSIIMLLITIVFAGILMYNFDRGLKTQLAKKSKSKAVGLTRRGTEYVHRGPMRTHPNRMSIN</sequence>
<dbReference type="Proteomes" id="UP000886501">
    <property type="component" value="Unassembled WGS sequence"/>
</dbReference>
<organism evidence="1 2">
    <name type="scientific">Thelephora ganbajun</name>
    <name type="common">Ganba fungus</name>
    <dbReference type="NCBI Taxonomy" id="370292"/>
    <lineage>
        <taxon>Eukaryota</taxon>
        <taxon>Fungi</taxon>
        <taxon>Dikarya</taxon>
        <taxon>Basidiomycota</taxon>
        <taxon>Agaricomycotina</taxon>
        <taxon>Agaricomycetes</taxon>
        <taxon>Thelephorales</taxon>
        <taxon>Thelephoraceae</taxon>
        <taxon>Thelephora</taxon>
    </lineage>
</organism>
<accession>A0ACB6ZD74</accession>
<proteinExistence type="predicted"/>
<dbReference type="EMBL" id="MU118032">
    <property type="protein sequence ID" value="KAF9647499.1"/>
    <property type="molecule type" value="Genomic_DNA"/>
</dbReference>
<comment type="caution">
    <text evidence="1">The sequence shown here is derived from an EMBL/GenBank/DDBJ whole genome shotgun (WGS) entry which is preliminary data.</text>
</comment>
<evidence type="ECO:0000313" key="1">
    <source>
        <dbReference type="EMBL" id="KAF9647499.1"/>
    </source>
</evidence>
<reference evidence="1" key="2">
    <citation type="journal article" date="2020" name="Nat. Commun.">
        <title>Large-scale genome sequencing of mycorrhizal fungi provides insights into the early evolution of symbiotic traits.</title>
        <authorList>
            <person name="Miyauchi S."/>
            <person name="Kiss E."/>
            <person name="Kuo A."/>
            <person name="Drula E."/>
            <person name="Kohler A."/>
            <person name="Sanchez-Garcia M."/>
            <person name="Morin E."/>
            <person name="Andreopoulos B."/>
            <person name="Barry K.W."/>
            <person name="Bonito G."/>
            <person name="Buee M."/>
            <person name="Carver A."/>
            <person name="Chen C."/>
            <person name="Cichocki N."/>
            <person name="Clum A."/>
            <person name="Culley D."/>
            <person name="Crous P.W."/>
            <person name="Fauchery L."/>
            <person name="Girlanda M."/>
            <person name="Hayes R.D."/>
            <person name="Keri Z."/>
            <person name="LaButti K."/>
            <person name="Lipzen A."/>
            <person name="Lombard V."/>
            <person name="Magnuson J."/>
            <person name="Maillard F."/>
            <person name="Murat C."/>
            <person name="Nolan M."/>
            <person name="Ohm R.A."/>
            <person name="Pangilinan J."/>
            <person name="Pereira M.F."/>
            <person name="Perotto S."/>
            <person name="Peter M."/>
            <person name="Pfister S."/>
            <person name="Riley R."/>
            <person name="Sitrit Y."/>
            <person name="Stielow J.B."/>
            <person name="Szollosi G."/>
            <person name="Zifcakova L."/>
            <person name="Stursova M."/>
            <person name="Spatafora J.W."/>
            <person name="Tedersoo L."/>
            <person name="Vaario L.M."/>
            <person name="Yamada A."/>
            <person name="Yan M."/>
            <person name="Wang P."/>
            <person name="Xu J."/>
            <person name="Bruns T."/>
            <person name="Baldrian P."/>
            <person name="Vilgalys R."/>
            <person name="Dunand C."/>
            <person name="Henrissat B."/>
            <person name="Grigoriev I.V."/>
            <person name="Hibbett D."/>
            <person name="Nagy L.G."/>
            <person name="Martin F.M."/>
        </authorList>
    </citation>
    <scope>NUCLEOTIDE SEQUENCE</scope>
    <source>
        <strain evidence="1">P2</strain>
    </source>
</reference>